<reference evidence="1 2" key="1">
    <citation type="submission" date="2024-04" db="EMBL/GenBank/DDBJ databases">
        <title>Draft genome sequence of Sessilibacter corallicola NBRC 116591.</title>
        <authorList>
            <person name="Miyakawa T."/>
            <person name="Kusuya Y."/>
            <person name="Miura T."/>
        </authorList>
    </citation>
    <scope>NUCLEOTIDE SEQUENCE [LARGE SCALE GENOMIC DNA]</scope>
    <source>
        <strain evidence="1 2">KU-00831-HH</strain>
    </source>
</reference>
<keyword evidence="2" id="KW-1185">Reference proteome</keyword>
<comment type="caution">
    <text evidence="1">The sequence shown here is derived from an EMBL/GenBank/DDBJ whole genome shotgun (WGS) entry which is preliminary data.</text>
</comment>
<organism evidence="1 2">
    <name type="scientific">Sessilibacter corallicola</name>
    <dbReference type="NCBI Taxonomy" id="2904075"/>
    <lineage>
        <taxon>Bacteria</taxon>
        <taxon>Pseudomonadati</taxon>
        <taxon>Pseudomonadota</taxon>
        <taxon>Gammaproteobacteria</taxon>
        <taxon>Cellvibrionales</taxon>
        <taxon>Cellvibrionaceae</taxon>
        <taxon>Sessilibacter</taxon>
    </lineage>
</organism>
<dbReference type="Proteomes" id="UP001465153">
    <property type="component" value="Unassembled WGS sequence"/>
</dbReference>
<gene>
    <name evidence="1" type="ORF">NBRC116591_16370</name>
</gene>
<dbReference type="RefSeq" id="WP_353302472.1">
    <property type="nucleotide sequence ID" value="NZ_BAABWN010000004.1"/>
</dbReference>
<sequence>MIYRIHPSTDKFLCLHIDGKEARKVLGENTDFNIDPSPISYRDQWKTMVIEFYDDDSGAEAVPDISMRVGKLFLSNKAYEVLKNLFDSYGEFLPVIYDGGSGYIFNCLELAEQHKAVNNQLSMHDPLNDKFSIVFDENKLSGIDVFRCEIDLDAFFVSEKIKKIIEVEQLTGITFTADISHPFPPELNMKTNH</sequence>
<evidence type="ECO:0000313" key="2">
    <source>
        <dbReference type="Proteomes" id="UP001465153"/>
    </source>
</evidence>
<evidence type="ECO:0000313" key="1">
    <source>
        <dbReference type="EMBL" id="GAA6167827.1"/>
    </source>
</evidence>
<protein>
    <submittedName>
        <fullName evidence="1">Uncharacterized protein</fullName>
    </submittedName>
</protein>
<proteinExistence type="predicted"/>
<dbReference type="EMBL" id="BAABWN010000004">
    <property type="protein sequence ID" value="GAA6167827.1"/>
    <property type="molecule type" value="Genomic_DNA"/>
</dbReference>
<accession>A0ABQ0A855</accession>
<name>A0ABQ0A855_9GAMM</name>